<dbReference type="KEGG" id="ppp:112293799"/>
<evidence type="ECO:0000256" key="4">
    <source>
        <dbReference type="ARBA" id="ARBA00022617"/>
    </source>
</evidence>
<protein>
    <recommendedName>
        <fullName evidence="17">Cytochrome P450</fullName>
    </recommendedName>
</protein>
<keyword evidence="9 11" id="KW-0408">Iron</keyword>
<dbReference type="GO" id="GO:0005506">
    <property type="term" value="F:iron ion binding"/>
    <property type="evidence" value="ECO:0007669"/>
    <property type="project" value="InterPro"/>
</dbReference>
<keyword evidence="8 12" id="KW-0560">Oxidoreductase</keyword>
<keyword evidence="12" id="KW-0503">Monooxygenase</keyword>
<accession>A0A2K1J9I0</accession>
<dbReference type="Pfam" id="PF00067">
    <property type="entry name" value="p450"/>
    <property type="match status" value="1"/>
</dbReference>
<gene>
    <name evidence="15" type="primary">LOC112293799</name>
    <name evidence="14" type="ORF">PHYPA_021301</name>
</gene>
<dbReference type="PaxDb" id="3218-PP1S4_55V6.1"/>
<evidence type="ECO:0000256" key="12">
    <source>
        <dbReference type="RuleBase" id="RU000461"/>
    </source>
</evidence>
<evidence type="ECO:0000256" key="8">
    <source>
        <dbReference type="ARBA" id="ARBA00023002"/>
    </source>
</evidence>
<dbReference type="CDD" id="cd20618">
    <property type="entry name" value="CYP71_clan"/>
    <property type="match status" value="1"/>
</dbReference>
<dbReference type="PROSITE" id="PS00086">
    <property type="entry name" value="CYTOCHROME_P450"/>
    <property type="match status" value="1"/>
</dbReference>
<comment type="cofactor">
    <cofactor evidence="1 11">
        <name>heme</name>
        <dbReference type="ChEBI" id="CHEBI:30413"/>
    </cofactor>
</comment>
<dbReference type="Gramene" id="Pp3c16_21250V3.1">
    <property type="protein sequence ID" value="Pp3c16_21250V3.1"/>
    <property type="gene ID" value="Pp3c16_21250"/>
</dbReference>
<evidence type="ECO:0000256" key="11">
    <source>
        <dbReference type="PIRSR" id="PIRSR602401-1"/>
    </source>
</evidence>
<dbReference type="RefSeq" id="XP_024399413.1">
    <property type="nucleotide sequence ID" value="XM_024543645.2"/>
</dbReference>
<feature type="binding site" description="axial binding residue" evidence="11">
    <location>
        <position position="447"/>
    </location>
    <ligand>
        <name>heme</name>
        <dbReference type="ChEBI" id="CHEBI:30413"/>
    </ligand>
    <ligandPart>
        <name>Fe</name>
        <dbReference type="ChEBI" id="CHEBI:18248"/>
    </ligandPart>
</feature>
<reference evidence="15" key="3">
    <citation type="submission" date="2020-12" db="UniProtKB">
        <authorList>
            <consortium name="EnsemblPlants"/>
        </authorList>
    </citation>
    <scope>IDENTIFICATION</scope>
</reference>
<dbReference type="STRING" id="3218.A0A2K1J9I0"/>
<evidence type="ECO:0000256" key="6">
    <source>
        <dbReference type="ARBA" id="ARBA00022723"/>
    </source>
</evidence>
<dbReference type="InterPro" id="IPR036396">
    <property type="entry name" value="Cyt_P450_sf"/>
</dbReference>
<dbReference type="GeneID" id="112293799"/>
<feature type="transmembrane region" description="Helical" evidence="13">
    <location>
        <begin position="6"/>
        <end position="25"/>
    </location>
</feature>
<dbReference type="Gene3D" id="1.10.630.10">
    <property type="entry name" value="Cytochrome P450"/>
    <property type="match status" value="1"/>
</dbReference>
<name>A0A2K1J9I0_PHYPA</name>
<evidence type="ECO:0000313" key="14">
    <source>
        <dbReference type="EMBL" id="PNR38190.1"/>
    </source>
</evidence>
<dbReference type="OrthoDB" id="507451at2759"/>
<evidence type="ECO:0000313" key="16">
    <source>
        <dbReference type="Proteomes" id="UP000006727"/>
    </source>
</evidence>
<evidence type="ECO:0000256" key="9">
    <source>
        <dbReference type="ARBA" id="ARBA00023004"/>
    </source>
</evidence>
<evidence type="ECO:0000256" key="2">
    <source>
        <dbReference type="ARBA" id="ARBA00004167"/>
    </source>
</evidence>
<dbReference type="InterPro" id="IPR002401">
    <property type="entry name" value="Cyt_P450_E_grp-I"/>
</dbReference>
<evidence type="ECO:0000256" key="7">
    <source>
        <dbReference type="ARBA" id="ARBA00022989"/>
    </source>
</evidence>
<dbReference type="EnsemblPlants" id="Pp3c16_21250V3.1">
    <property type="protein sequence ID" value="Pp3c16_21250V3.1"/>
    <property type="gene ID" value="Pp3c16_21250"/>
</dbReference>
<evidence type="ECO:0000256" key="13">
    <source>
        <dbReference type="SAM" id="Phobius"/>
    </source>
</evidence>
<dbReference type="PRINTS" id="PR00463">
    <property type="entry name" value="EP450I"/>
</dbReference>
<dbReference type="FunFam" id="1.10.630.10:FF:000097">
    <property type="entry name" value="Cytochrome P-450 19"/>
    <property type="match status" value="1"/>
</dbReference>
<keyword evidence="16" id="KW-1185">Reference proteome</keyword>
<sequence length="513" mass="58051">MVEESWLWVLFVGALSFSILLQWGLNRKRKLKLPPGPTAWPIVGCVFGLPRLNPPEKLFNKLSEKYGELMLLQLGSWSIVVTSSARMAMEILKTHDNEFANRPDVISSRLNFNNTGLIQMHSTNPLFKRTRRMFSAEIVSPRKVLETGVIRRKQTLRTLRSIVQDFDAGRSVNFTHEMKTLAMNLSMSICFGTDYATKVNDEAEALIHTYGKIMAIWTRRSLGAIFPALRWLDLDGIESGFADVELQLRTNITALIEKKKQEMSMWSAEDIQAGANEGDVMTKFLSMEGEDRCSEDQLISVVFTILLAGTDTVFNVVTEAMYALLMHPNFYHRAVEELDAVVGKSRLVEEADIPKLPMIQNIIKETFRIKPAGPSLVPRKNFEACEVAGYHIPANTTVFVNCIPLMRDPSFWDSPDEFNPDRFIDSKVTVLGSDFNYLPFGYGKRTCPGLNLGMITVQYILAACLQCISWKLSRPRRLDIETDDDPRKVDDVMVDGKQRVDPALLEFAPQPVK</sequence>
<dbReference type="GO" id="GO:0016709">
    <property type="term" value="F:oxidoreductase activity, acting on paired donors, with incorporation or reduction of molecular oxygen, NAD(P)H as one donor, and incorporation of one atom of oxygen"/>
    <property type="evidence" value="ECO:0000318"/>
    <property type="project" value="GO_Central"/>
</dbReference>
<evidence type="ECO:0008006" key="17">
    <source>
        <dbReference type="Google" id="ProtNLM"/>
    </source>
</evidence>
<comment type="subcellular location">
    <subcellularLocation>
        <location evidence="2">Membrane</location>
        <topology evidence="2">Single-pass membrane protein</topology>
    </subcellularLocation>
</comment>
<proteinExistence type="inferred from homology"/>
<evidence type="ECO:0000313" key="15">
    <source>
        <dbReference type="EnsemblPlants" id="Pp3c16_21250V3.1"/>
    </source>
</evidence>
<dbReference type="GO" id="GO:0020037">
    <property type="term" value="F:heme binding"/>
    <property type="evidence" value="ECO:0007669"/>
    <property type="project" value="InterPro"/>
</dbReference>
<evidence type="ECO:0000256" key="1">
    <source>
        <dbReference type="ARBA" id="ARBA00001971"/>
    </source>
</evidence>
<keyword evidence="4 11" id="KW-0349">Heme</keyword>
<keyword evidence="10 13" id="KW-0472">Membrane</keyword>
<reference evidence="14 16" key="2">
    <citation type="journal article" date="2018" name="Plant J.">
        <title>The Physcomitrella patens chromosome-scale assembly reveals moss genome structure and evolution.</title>
        <authorList>
            <person name="Lang D."/>
            <person name="Ullrich K.K."/>
            <person name="Murat F."/>
            <person name="Fuchs J."/>
            <person name="Jenkins J."/>
            <person name="Haas F.B."/>
            <person name="Piednoel M."/>
            <person name="Gundlach H."/>
            <person name="Van Bel M."/>
            <person name="Meyberg R."/>
            <person name="Vives C."/>
            <person name="Morata J."/>
            <person name="Symeonidi A."/>
            <person name="Hiss M."/>
            <person name="Muchero W."/>
            <person name="Kamisugi Y."/>
            <person name="Saleh O."/>
            <person name="Blanc G."/>
            <person name="Decker E.L."/>
            <person name="van Gessel N."/>
            <person name="Grimwood J."/>
            <person name="Hayes R.D."/>
            <person name="Graham S.W."/>
            <person name="Gunter L.E."/>
            <person name="McDaniel S.F."/>
            <person name="Hoernstein S.N.W."/>
            <person name="Larsson A."/>
            <person name="Li F.W."/>
            <person name="Perroud P.F."/>
            <person name="Phillips J."/>
            <person name="Ranjan P."/>
            <person name="Rokshar D.S."/>
            <person name="Rothfels C.J."/>
            <person name="Schneider L."/>
            <person name="Shu S."/>
            <person name="Stevenson D.W."/>
            <person name="Thummler F."/>
            <person name="Tillich M."/>
            <person name="Villarreal Aguilar J.C."/>
            <person name="Widiez T."/>
            <person name="Wong G.K."/>
            <person name="Wymore A."/>
            <person name="Zhang Y."/>
            <person name="Zimmer A.D."/>
            <person name="Quatrano R.S."/>
            <person name="Mayer K.F.X."/>
            <person name="Goodstein D."/>
            <person name="Casacuberta J.M."/>
            <person name="Vandepoele K."/>
            <person name="Reski R."/>
            <person name="Cuming A.C."/>
            <person name="Tuskan G.A."/>
            <person name="Maumus F."/>
            <person name="Salse J."/>
            <person name="Schmutz J."/>
            <person name="Rensing S.A."/>
        </authorList>
    </citation>
    <scope>NUCLEOTIDE SEQUENCE [LARGE SCALE GENOMIC DNA]</scope>
    <source>
        <strain evidence="15 16">cv. Gransden 2004</strain>
    </source>
</reference>
<keyword evidence="5 13" id="KW-0812">Transmembrane</keyword>
<dbReference type="AlphaFoldDB" id="A0A2K1J9I0"/>
<dbReference type="InterPro" id="IPR017972">
    <property type="entry name" value="Cyt_P450_CS"/>
</dbReference>
<dbReference type="PRINTS" id="PR00385">
    <property type="entry name" value="P450"/>
</dbReference>
<evidence type="ECO:0000256" key="5">
    <source>
        <dbReference type="ARBA" id="ARBA00022692"/>
    </source>
</evidence>
<keyword evidence="6 11" id="KW-0479">Metal-binding</keyword>
<dbReference type="PANTHER" id="PTHR47944:SF4">
    <property type="entry name" value="OS09G0441700 PROTEIN"/>
    <property type="match status" value="1"/>
</dbReference>
<dbReference type="PANTHER" id="PTHR47944">
    <property type="entry name" value="CYTOCHROME P450 98A9"/>
    <property type="match status" value="1"/>
</dbReference>
<dbReference type="EMBL" id="ABEU02000016">
    <property type="protein sequence ID" value="PNR38190.1"/>
    <property type="molecule type" value="Genomic_DNA"/>
</dbReference>
<reference evidence="14 16" key="1">
    <citation type="journal article" date="2008" name="Science">
        <title>The Physcomitrella genome reveals evolutionary insights into the conquest of land by plants.</title>
        <authorList>
            <person name="Rensing S."/>
            <person name="Lang D."/>
            <person name="Zimmer A."/>
            <person name="Terry A."/>
            <person name="Salamov A."/>
            <person name="Shapiro H."/>
            <person name="Nishiyama T."/>
            <person name="Perroud P.-F."/>
            <person name="Lindquist E."/>
            <person name="Kamisugi Y."/>
            <person name="Tanahashi T."/>
            <person name="Sakakibara K."/>
            <person name="Fujita T."/>
            <person name="Oishi K."/>
            <person name="Shin-I T."/>
            <person name="Kuroki Y."/>
            <person name="Toyoda A."/>
            <person name="Suzuki Y."/>
            <person name="Hashimoto A."/>
            <person name="Yamaguchi K."/>
            <person name="Sugano A."/>
            <person name="Kohara Y."/>
            <person name="Fujiyama A."/>
            <person name="Anterola A."/>
            <person name="Aoki S."/>
            <person name="Ashton N."/>
            <person name="Barbazuk W.B."/>
            <person name="Barker E."/>
            <person name="Bennetzen J."/>
            <person name="Bezanilla M."/>
            <person name="Blankenship R."/>
            <person name="Cho S.H."/>
            <person name="Dutcher S."/>
            <person name="Estelle M."/>
            <person name="Fawcett J.A."/>
            <person name="Gundlach H."/>
            <person name="Hanada K."/>
            <person name="Heyl A."/>
            <person name="Hicks K.A."/>
            <person name="Hugh J."/>
            <person name="Lohr M."/>
            <person name="Mayer K."/>
            <person name="Melkozernov A."/>
            <person name="Murata T."/>
            <person name="Nelson D."/>
            <person name="Pils B."/>
            <person name="Prigge M."/>
            <person name="Reiss B."/>
            <person name="Renner T."/>
            <person name="Rombauts S."/>
            <person name="Rushton P."/>
            <person name="Sanderfoot A."/>
            <person name="Schween G."/>
            <person name="Shiu S.-H."/>
            <person name="Stueber K."/>
            <person name="Theodoulou F.L."/>
            <person name="Tu H."/>
            <person name="Van de Peer Y."/>
            <person name="Verrier P.J."/>
            <person name="Waters E."/>
            <person name="Wood A."/>
            <person name="Yang L."/>
            <person name="Cove D."/>
            <person name="Cuming A."/>
            <person name="Hasebe M."/>
            <person name="Lucas S."/>
            <person name="Mishler D.B."/>
            <person name="Reski R."/>
            <person name="Grigoriev I."/>
            <person name="Quatrano R.S."/>
            <person name="Boore J.L."/>
        </authorList>
    </citation>
    <scope>NUCLEOTIDE SEQUENCE [LARGE SCALE GENOMIC DNA]</scope>
    <source>
        <strain evidence="15 16">cv. Gransden 2004</strain>
    </source>
</reference>
<dbReference type="GO" id="GO:0016020">
    <property type="term" value="C:membrane"/>
    <property type="evidence" value="ECO:0000318"/>
    <property type="project" value="GO_Central"/>
</dbReference>
<evidence type="ECO:0000256" key="3">
    <source>
        <dbReference type="ARBA" id="ARBA00010617"/>
    </source>
</evidence>
<dbReference type="GO" id="GO:0044550">
    <property type="term" value="P:secondary metabolite biosynthetic process"/>
    <property type="evidence" value="ECO:0007669"/>
    <property type="project" value="UniProtKB-ARBA"/>
</dbReference>
<dbReference type="EnsemblPlants" id="Pp3c16_21250V3.2">
    <property type="protein sequence ID" value="Pp3c16_21250V3.2"/>
    <property type="gene ID" value="Pp3c16_21250"/>
</dbReference>
<organism evidence="14">
    <name type="scientific">Physcomitrium patens</name>
    <name type="common">Spreading-leaved earth moss</name>
    <name type="synonym">Physcomitrella patens</name>
    <dbReference type="NCBI Taxonomy" id="3218"/>
    <lineage>
        <taxon>Eukaryota</taxon>
        <taxon>Viridiplantae</taxon>
        <taxon>Streptophyta</taxon>
        <taxon>Embryophyta</taxon>
        <taxon>Bryophyta</taxon>
        <taxon>Bryophytina</taxon>
        <taxon>Bryopsida</taxon>
        <taxon>Funariidae</taxon>
        <taxon>Funariales</taxon>
        <taxon>Funariaceae</taxon>
        <taxon>Physcomitrium</taxon>
    </lineage>
</organism>
<dbReference type="Gramene" id="Pp3c16_21250V3.2">
    <property type="protein sequence ID" value="Pp3c16_21250V3.2"/>
    <property type="gene ID" value="Pp3c16_21250"/>
</dbReference>
<comment type="similarity">
    <text evidence="3 12">Belongs to the cytochrome P450 family.</text>
</comment>
<dbReference type="SUPFAM" id="SSF48264">
    <property type="entry name" value="Cytochrome P450"/>
    <property type="match status" value="1"/>
</dbReference>
<dbReference type="InterPro" id="IPR001128">
    <property type="entry name" value="Cyt_P450"/>
</dbReference>
<evidence type="ECO:0000256" key="10">
    <source>
        <dbReference type="ARBA" id="ARBA00023136"/>
    </source>
</evidence>
<keyword evidence="7 13" id="KW-1133">Transmembrane helix</keyword>
<dbReference type="Proteomes" id="UP000006727">
    <property type="component" value="Chromosome 16"/>
</dbReference>